<proteinExistence type="predicted"/>
<comment type="caution">
    <text evidence="1">The sequence shown here is derived from an EMBL/GenBank/DDBJ whole genome shotgun (WGS) entry which is preliminary data.</text>
</comment>
<protein>
    <recommendedName>
        <fullName evidence="3">Carboxypeptidase-like protein</fullName>
    </recommendedName>
</protein>
<reference evidence="2" key="1">
    <citation type="journal article" date="2019" name="Int. J. Syst. Evol. Microbiol.">
        <title>The Global Catalogue of Microorganisms (GCM) 10K type strain sequencing project: providing services to taxonomists for standard genome sequencing and annotation.</title>
        <authorList>
            <consortium name="The Broad Institute Genomics Platform"/>
            <consortium name="The Broad Institute Genome Sequencing Center for Infectious Disease"/>
            <person name="Wu L."/>
            <person name="Ma J."/>
        </authorList>
    </citation>
    <scope>NUCLEOTIDE SEQUENCE [LARGE SCALE GENOMIC DNA]</scope>
    <source>
        <strain evidence="2">WYCCWR 13023</strain>
    </source>
</reference>
<dbReference type="EMBL" id="JBHSGV010000001">
    <property type="protein sequence ID" value="MFC4745884.1"/>
    <property type="molecule type" value="Genomic_DNA"/>
</dbReference>
<evidence type="ECO:0000313" key="2">
    <source>
        <dbReference type="Proteomes" id="UP001595935"/>
    </source>
</evidence>
<dbReference type="RefSeq" id="WP_213255196.1">
    <property type="nucleotide sequence ID" value="NZ_JAGYWA010000001.1"/>
</dbReference>
<dbReference type="Proteomes" id="UP001595935">
    <property type="component" value="Unassembled WGS sequence"/>
</dbReference>
<evidence type="ECO:0000313" key="1">
    <source>
        <dbReference type="EMBL" id="MFC4745884.1"/>
    </source>
</evidence>
<accession>A0ABV9P6I2</accession>
<evidence type="ECO:0008006" key="3">
    <source>
        <dbReference type="Google" id="ProtNLM"/>
    </source>
</evidence>
<organism evidence="1 2">
    <name type="scientific">Flavobacterium branchiicola</name>
    <dbReference type="NCBI Taxonomy" id="1114875"/>
    <lineage>
        <taxon>Bacteria</taxon>
        <taxon>Pseudomonadati</taxon>
        <taxon>Bacteroidota</taxon>
        <taxon>Flavobacteriia</taxon>
        <taxon>Flavobacteriales</taxon>
        <taxon>Flavobacteriaceae</taxon>
        <taxon>Flavobacterium</taxon>
    </lineage>
</organism>
<name>A0ABV9P6I2_9FLAO</name>
<gene>
    <name evidence="1" type="ORF">ACFO5S_00400</name>
</gene>
<keyword evidence="2" id="KW-1185">Reference proteome</keyword>
<sequence>MKVKLLTTISFFTYQISVSQNGKVLNGKVLSQNTPLSQVEVINKTAKISITTNELGEFSILVKAQDSLIFFYKDSFFSRMKISQENINHNNMIVEKVLKPEELKEVVINNVKFDKVKVEADAVADVLISKNAKDLFWNTGVSDNSIREALRVSVPLKGKPKKTIEVDDRFKKLAVSYCSPTFFTENLKIKPEEKELFIDFCDTDPKSKTLLENPNVLIIMDFLYAKNEEFKKLK</sequence>